<accession>A0AAW2TWR8</accession>
<evidence type="ECO:0000313" key="1">
    <source>
        <dbReference type="EMBL" id="KAL0407941.1"/>
    </source>
</evidence>
<proteinExistence type="predicted"/>
<sequence>MATREWMSPMTKNHRRYGFQTNWNSQQANRESNGAIKIAIISYPTPNLEMSLEEIVKSLELSTQQFHEDMKVNLQETKVNSQDLGNQPSQLATSVSQLKTQTSKELSSRIEANPKENVIEVTLWSGKEFHPVEPAPIKAKQTRRLSTLPTCKNEKITLSDKECSRLV</sequence>
<comment type="caution">
    <text evidence="1">The sequence shown here is derived from an EMBL/GenBank/DDBJ whole genome shotgun (WGS) entry which is preliminary data.</text>
</comment>
<protein>
    <submittedName>
        <fullName evidence="1">Uncharacterized protein</fullName>
    </submittedName>
</protein>
<name>A0AAW2TWR8_SESRA</name>
<reference evidence="1" key="1">
    <citation type="submission" date="2020-06" db="EMBL/GenBank/DDBJ databases">
        <authorList>
            <person name="Li T."/>
            <person name="Hu X."/>
            <person name="Zhang T."/>
            <person name="Song X."/>
            <person name="Zhang H."/>
            <person name="Dai N."/>
            <person name="Sheng W."/>
            <person name="Hou X."/>
            <person name="Wei L."/>
        </authorList>
    </citation>
    <scope>NUCLEOTIDE SEQUENCE</scope>
    <source>
        <strain evidence="1">G02</strain>
        <tissue evidence="1">Leaf</tissue>
    </source>
</reference>
<dbReference type="EMBL" id="JACGWJ010000007">
    <property type="protein sequence ID" value="KAL0407941.1"/>
    <property type="molecule type" value="Genomic_DNA"/>
</dbReference>
<reference evidence="1" key="2">
    <citation type="journal article" date="2024" name="Plant">
        <title>Genomic evolution and insights into agronomic trait innovations of Sesamum species.</title>
        <authorList>
            <person name="Miao H."/>
            <person name="Wang L."/>
            <person name="Qu L."/>
            <person name="Liu H."/>
            <person name="Sun Y."/>
            <person name="Le M."/>
            <person name="Wang Q."/>
            <person name="Wei S."/>
            <person name="Zheng Y."/>
            <person name="Lin W."/>
            <person name="Duan Y."/>
            <person name="Cao H."/>
            <person name="Xiong S."/>
            <person name="Wang X."/>
            <person name="Wei L."/>
            <person name="Li C."/>
            <person name="Ma Q."/>
            <person name="Ju M."/>
            <person name="Zhao R."/>
            <person name="Li G."/>
            <person name="Mu C."/>
            <person name="Tian Q."/>
            <person name="Mei H."/>
            <person name="Zhang T."/>
            <person name="Gao T."/>
            <person name="Zhang H."/>
        </authorList>
    </citation>
    <scope>NUCLEOTIDE SEQUENCE</scope>
    <source>
        <strain evidence="1">G02</strain>
    </source>
</reference>
<dbReference type="AlphaFoldDB" id="A0AAW2TWR8"/>
<organism evidence="1">
    <name type="scientific">Sesamum radiatum</name>
    <name type="common">Black benniseed</name>
    <dbReference type="NCBI Taxonomy" id="300843"/>
    <lineage>
        <taxon>Eukaryota</taxon>
        <taxon>Viridiplantae</taxon>
        <taxon>Streptophyta</taxon>
        <taxon>Embryophyta</taxon>
        <taxon>Tracheophyta</taxon>
        <taxon>Spermatophyta</taxon>
        <taxon>Magnoliopsida</taxon>
        <taxon>eudicotyledons</taxon>
        <taxon>Gunneridae</taxon>
        <taxon>Pentapetalae</taxon>
        <taxon>asterids</taxon>
        <taxon>lamiids</taxon>
        <taxon>Lamiales</taxon>
        <taxon>Pedaliaceae</taxon>
        <taxon>Sesamum</taxon>
    </lineage>
</organism>
<gene>
    <name evidence="1" type="ORF">Sradi_1728500</name>
</gene>